<protein>
    <submittedName>
        <fullName evidence="1">Uncharacterized protein</fullName>
    </submittedName>
</protein>
<proteinExistence type="predicted"/>
<organism evidence="1 2">
    <name type="scientific">Haloferax mucosum ATCC BAA-1512</name>
    <dbReference type="NCBI Taxonomy" id="662479"/>
    <lineage>
        <taxon>Archaea</taxon>
        <taxon>Methanobacteriati</taxon>
        <taxon>Methanobacteriota</taxon>
        <taxon>Stenosarchaea group</taxon>
        <taxon>Halobacteria</taxon>
        <taxon>Halobacteriales</taxon>
        <taxon>Haloferacaceae</taxon>
        <taxon>Haloferax</taxon>
    </lineage>
</organism>
<comment type="caution">
    <text evidence="1">The sequence shown here is derived from an EMBL/GenBank/DDBJ whole genome shotgun (WGS) entry which is preliminary data.</text>
</comment>
<reference evidence="1 2" key="1">
    <citation type="journal article" date="2014" name="PLoS Genet.">
        <title>Phylogenetically driven sequencing of extremely halophilic archaea reveals strategies for static and dynamic osmo-response.</title>
        <authorList>
            <person name="Becker E.A."/>
            <person name="Seitzer P.M."/>
            <person name="Tritt A."/>
            <person name="Larsen D."/>
            <person name="Krusor M."/>
            <person name="Yao A.I."/>
            <person name="Wu D."/>
            <person name="Madern D."/>
            <person name="Eisen J.A."/>
            <person name="Darling A.E."/>
            <person name="Facciotti M.T."/>
        </authorList>
    </citation>
    <scope>NUCLEOTIDE SEQUENCE [LARGE SCALE GENOMIC DNA]</scope>
    <source>
        <strain evidence="1 2">ATCC BAA-1512</strain>
    </source>
</reference>
<dbReference type="Proteomes" id="UP000011550">
    <property type="component" value="Unassembled WGS sequence"/>
</dbReference>
<evidence type="ECO:0000313" key="1">
    <source>
        <dbReference type="EMBL" id="ELZ90399.1"/>
    </source>
</evidence>
<keyword evidence="2" id="KW-1185">Reference proteome</keyword>
<name>M0I4T8_9EURY</name>
<gene>
    <name evidence="1" type="ORF">C440_17011</name>
</gene>
<accession>M0I4T8</accession>
<sequence>MTQLPSGLLWSQRLEQPANLFGRFVCGNQLMTCREKIIEVVRTAAPSDVVEDVLAECRIVSRFFSGFERVTYVAREFGENTALMVVLVQRALQEEIECSLPGHNLLRVSKPFKPV</sequence>
<evidence type="ECO:0000313" key="2">
    <source>
        <dbReference type="Proteomes" id="UP000011550"/>
    </source>
</evidence>
<dbReference type="EMBL" id="AOLN01000019">
    <property type="protein sequence ID" value="ELZ90399.1"/>
    <property type="molecule type" value="Genomic_DNA"/>
</dbReference>
<dbReference type="AlphaFoldDB" id="M0I4T8"/>